<protein>
    <submittedName>
        <fullName evidence="2">Transglutaminase-like superfamily protein</fullName>
    </submittedName>
</protein>
<name>A0A1P8WQ02_9PLAN</name>
<dbReference type="STRING" id="1891926.Fuma_05808"/>
<dbReference type="AlphaFoldDB" id="A0A1P8WQ02"/>
<reference evidence="2 3" key="1">
    <citation type="journal article" date="2016" name="Front. Microbiol.">
        <title>Fuerstia marisgermanicae gen. nov., sp. nov., an Unusual Member of the Phylum Planctomycetes from the German Wadden Sea.</title>
        <authorList>
            <person name="Kohn T."/>
            <person name="Heuer A."/>
            <person name="Jogler M."/>
            <person name="Vollmers J."/>
            <person name="Boedeker C."/>
            <person name="Bunk B."/>
            <person name="Rast P."/>
            <person name="Borchert D."/>
            <person name="Glockner I."/>
            <person name="Freese H.M."/>
            <person name="Klenk H.P."/>
            <person name="Overmann J."/>
            <person name="Kaster A.K."/>
            <person name="Rohde M."/>
            <person name="Wiegand S."/>
            <person name="Jogler C."/>
        </authorList>
    </citation>
    <scope>NUCLEOTIDE SEQUENCE [LARGE SCALE GENOMIC DNA]</scope>
    <source>
        <strain evidence="2 3">NH11</strain>
    </source>
</reference>
<dbReference type="Proteomes" id="UP000187735">
    <property type="component" value="Chromosome"/>
</dbReference>
<gene>
    <name evidence="2" type="ORF">Fuma_05808</name>
</gene>
<dbReference type="SUPFAM" id="SSF54001">
    <property type="entry name" value="Cysteine proteinases"/>
    <property type="match status" value="1"/>
</dbReference>
<dbReference type="SMART" id="SM00460">
    <property type="entry name" value="TGc"/>
    <property type="match status" value="1"/>
</dbReference>
<dbReference type="PANTHER" id="PTHR33490">
    <property type="entry name" value="BLR5614 PROTEIN-RELATED"/>
    <property type="match status" value="1"/>
</dbReference>
<feature type="domain" description="Transglutaminase-like" evidence="1">
    <location>
        <begin position="355"/>
        <end position="417"/>
    </location>
</feature>
<dbReference type="KEGG" id="fmr:Fuma_05808"/>
<dbReference type="InterPro" id="IPR038765">
    <property type="entry name" value="Papain-like_cys_pep_sf"/>
</dbReference>
<evidence type="ECO:0000313" key="3">
    <source>
        <dbReference type="Proteomes" id="UP000187735"/>
    </source>
</evidence>
<dbReference type="Pfam" id="PF01841">
    <property type="entry name" value="Transglut_core"/>
    <property type="match status" value="1"/>
</dbReference>
<accession>A0A1P8WQ02</accession>
<dbReference type="InterPro" id="IPR002931">
    <property type="entry name" value="Transglutaminase-like"/>
</dbReference>
<dbReference type="EMBL" id="CP017641">
    <property type="protein sequence ID" value="APZ96140.1"/>
    <property type="molecule type" value="Genomic_DNA"/>
</dbReference>
<keyword evidence="3" id="KW-1185">Reference proteome</keyword>
<dbReference type="Gene3D" id="3.10.620.30">
    <property type="match status" value="1"/>
</dbReference>
<evidence type="ECO:0000259" key="1">
    <source>
        <dbReference type="SMART" id="SM00460"/>
    </source>
</evidence>
<evidence type="ECO:0000313" key="2">
    <source>
        <dbReference type="EMBL" id="APZ96140.1"/>
    </source>
</evidence>
<proteinExistence type="predicted"/>
<organism evidence="2 3">
    <name type="scientific">Fuerstiella marisgermanici</name>
    <dbReference type="NCBI Taxonomy" id="1891926"/>
    <lineage>
        <taxon>Bacteria</taxon>
        <taxon>Pseudomonadati</taxon>
        <taxon>Planctomycetota</taxon>
        <taxon>Planctomycetia</taxon>
        <taxon>Planctomycetales</taxon>
        <taxon>Planctomycetaceae</taxon>
        <taxon>Fuerstiella</taxon>
    </lineage>
</organism>
<sequence length="463" mass="51012">MKFDGKPVGFERVKSHVLPGTNPPQFSRVRRTRLKLQRLGQDLTVEATLITTESLTGHLLEFSLQRTDGSGARIERSGRFLPEERGYQVTDRASASVRTFDLQTDGVVQSPIVSTWLPSLVAEGIKRVTRPVLFPESMAVADVTAETRRSRRIHDDQRRSIEVTPIHFYPQLDPLKSTQFFVDASGAVVRQEKRVLGGLLSMELTTADQALAAISGQPLDLDVRSLIPIDRLLSTGAERQQLVIDLTVKSGFLNDIPETAFQKVSRVDASTLRVTLTTPELPPIRANTSFRQAKQQAIPPTRWMQLEDPILQRMAATGSGGKTSDGEVCQQLERFVQSKIRHSAFSINLQSAADVARTLRGDCTEHAVLLAALMRVNGIPSRVVGGLVHTNRQYGFMGHVWVEALVEGQWIPFDSATSAHSHGTTHLKLTHSNLNDETTGAISLFLPVLDLAGRAAIKVVSQQ</sequence>